<keyword evidence="5" id="KW-0670">Pyruvate</keyword>
<comment type="caution">
    <text evidence="5">The sequence shown here is derived from an EMBL/GenBank/DDBJ whole genome shotgun (WGS) entry which is preliminary data.</text>
</comment>
<evidence type="ECO:0000313" key="5">
    <source>
        <dbReference type="EMBL" id="MFD3395076.1"/>
    </source>
</evidence>
<keyword evidence="3" id="KW-0786">Thiamine pyrophosphate</keyword>
<dbReference type="GO" id="GO:0004739">
    <property type="term" value="F:pyruvate dehydrogenase (acetyl-transferring) activity"/>
    <property type="evidence" value="ECO:0007669"/>
    <property type="project" value="UniProtKB-EC"/>
</dbReference>
<dbReference type="Proteomes" id="UP001598138">
    <property type="component" value="Unassembled WGS sequence"/>
</dbReference>
<organism evidence="5 6">
    <name type="scientific">Aquirufa avitistagni</name>
    <dbReference type="NCBI Taxonomy" id="3104728"/>
    <lineage>
        <taxon>Bacteria</taxon>
        <taxon>Pseudomonadati</taxon>
        <taxon>Bacteroidota</taxon>
        <taxon>Cytophagia</taxon>
        <taxon>Cytophagales</taxon>
        <taxon>Flectobacillaceae</taxon>
        <taxon>Aquirufa</taxon>
    </lineage>
</organism>
<dbReference type="NCBIfam" id="NF006667">
    <property type="entry name" value="PRK09212.1"/>
    <property type="match status" value="1"/>
</dbReference>
<proteinExistence type="predicted"/>
<dbReference type="InterPro" id="IPR029061">
    <property type="entry name" value="THDP-binding"/>
</dbReference>
<dbReference type="InterPro" id="IPR005475">
    <property type="entry name" value="Transketolase-like_Pyr-bd"/>
</dbReference>
<protein>
    <submittedName>
        <fullName evidence="5">Pyruvate dehydrogenase complex E1 component subunit beta</fullName>
        <ecNumber evidence="5">1.2.4.1</ecNumber>
    </submittedName>
</protein>
<evidence type="ECO:0000256" key="3">
    <source>
        <dbReference type="ARBA" id="ARBA00023052"/>
    </source>
</evidence>
<dbReference type="Gene3D" id="3.40.50.920">
    <property type="match status" value="1"/>
</dbReference>
<dbReference type="Gene3D" id="3.40.50.970">
    <property type="match status" value="1"/>
</dbReference>
<dbReference type="RefSeq" id="WP_377983949.1">
    <property type="nucleotide sequence ID" value="NZ_JBBKXZ010000004.1"/>
</dbReference>
<dbReference type="PANTHER" id="PTHR43257">
    <property type="entry name" value="PYRUVATE DEHYDROGENASE E1 COMPONENT BETA SUBUNIT"/>
    <property type="match status" value="1"/>
</dbReference>
<name>A0ABW6DDU9_9BACT</name>
<dbReference type="EC" id="1.2.4.1" evidence="5"/>
<dbReference type="Pfam" id="PF02780">
    <property type="entry name" value="Transketolase_C"/>
    <property type="match status" value="1"/>
</dbReference>
<accession>A0ABW6DDU9</accession>
<dbReference type="InterPro" id="IPR009014">
    <property type="entry name" value="Transketo_C/PFOR_II"/>
</dbReference>
<gene>
    <name evidence="5" type="ORF">U0R10_10635</name>
</gene>
<evidence type="ECO:0000256" key="2">
    <source>
        <dbReference type="ARBA" id="ARBA00023002"/>
    </source>
</evidence>
<dbReference type="PANTHER" id="PTHR43257:SF2">
    <property type="entry name" value="PYRUVATE DEHYDROGENASE E1 COMPONENT SUBUNIT BETA"/>
    <property type="match status" value="1"/>
</dbReference>
<dbReference type="SUPFAM" id="SSF52922">
    <property type="entry name" value="TK C-terminal domain-like"/>
    <property type="match status" value="1"/>
</dbReference>
<dbReference type="EMBL" id="JBBKXZ010000004">
    <property type="protein sequence ID" value="MFD3395076.1"/>
    <property type="molecule type" value="Genomic_DNA"/>
</dbReference>
<sequence>MREIQFREALREAMQEEMRRDDTVFLMGEEVAEYNGAYKVSQGMLDEFGPDRVIDTPIAELGFGGIAVGAAANGLRPIVEFMTFNFSLVAIDQVINSAAKLMSMSGGQYSCPIVFRGPTGNAGQLSSQHSSNFENWFANTPGLKVVVPSNPADAKGLLKSSIRDNDPVIFMESEVMYGDKGFVPEGEYLIPIGKASIVKEGKDVTLVTFGKMLSRVVMPAVEELEKQGFSVEVIDLRTVRPIDYATIVESVKKTNRCVVVEEANPLAAISSEITYHLQRWAFDYLDAPVVRVNSRDLPLPYAPTLIDEILPSVERTIAAVKTVTYRK</sequence>
<dbReference type="SUPFAM" id="SSF52518">
    <property type="entry name" value="Thiamin diphosphate-binding fold (THDP-binding)"/>
    <property type="match status" value="1"/>
</dbReference>
<comment type="cofactor">
    <cofactor evidence="1">
        <name>thiamine diphosphate</name>
        <dbReference type="ChEBI" id="CHEBI:58937"/>
    </cofactor>
</comment>
<reference evidence="5 6" key="1">
    <citation type="submission" date="2024-03" db="EMBL/GenBank/DDBJ databases">
        <title>Aquirufa genome sequencing.</title>
        <authorList>
            <person name="Pitt A."/>
            <person name="Hahn M.W."/>
        </authorList>
    </citation>
    <scope>NUCLEOTIDE SEQUENCE [LARGE SCALE GENOMIC DNA]</scope>
    <source>
        <strain evidence="5 6">OSTEICH-129V</strain>
    </source>
</reference>
<keyword evidence="2 5" id="KW-0560">Oxidoreductase</keyword>
<evidence type="ECO:0000256" key="1">
    <source>
        <dbReference type="ARBA" id="ARBA00001964"/>
    </source>
</evidence>
<evidence type="ECO:0000259" key="4">
    <source>
        <dbReference type="SMART" id="SM00861"/>
    </source>
</evidence>
<keyword evidence="6" id="KW-1185">Reference proteome</keyword>
<dbReference type="Pfam" id="PF02779">
    <property type="entry name" value="Transket_pyr"/>
    <property type="match status" value="1"/>
</dbReference>
<dbReference type="CDD" id="cd07036">
    <property type="entry name" value="TPP_PYR_E1-PDHc-beta_like"/>
    <property type="match status" value="1"/>
</dbReference>
<dbReference type="InterPro" id="IPR033248">
    <property type="entry name" value="Transketolase_C"/>
</dbReference>
<dbReference type="NCBIfam" id="NF008854">
    <property type="entry name" value="PRK11892.1"/>
    <property type="match status" value="1"/>
</dbReference>
<evidence type="ECO:0000313" key="6">
    <source>
        <dbReference type="Proteomes" id="UP001598138"/>
    </source>
</evidence>
<dbReference type="SMART" id="SM00861">
    <property type="entry name" value="Transket_pyr"/>
    <property type="match status" value="1"/>
</dbReference>
<feature type="domain" description="Transketolase-like pyrimidine-binding" evidence="4">
    <location>
        <begin position="4"/>
        <end position="179"/>
    </location>
</feature>